<dbReference type="Gene3D" id="2.30.230.10">
    <property type="entry name" value="Lipovitellin, beta-sheet shell regions, chain A"/>
    <property type="match status" value="1"/>
</dbReference>
<evidence type="ECO:0000259" key="8">
    <source>
        <dbReference type="PROSITE" id="PS51233"/>
    </source>
</evidence>
<dbReference type="SUPFAM" id="SSF48431">
    <property type="entry name" value="Lipovitellin-phosvitin complex, superhelical domain"/>
    <property type="match status" value="1"/>
</dbReference>
<dbReference type="PANTHER" id="PTHR23345">
    <property type="entry name" value="VITELLOGENIN-RELATED"/>
    <property type="match status" value="1"/>
</dbReference>
<dbReference type="Pfam" id="PF09172">
    <property type="entry name" value="Vit_open_b-sht"/>
    <property type="match status" value="1"/>
</dbReference>
<dbReference type="GO" id="GO:0045735">
    <property type="term" value="F:nutrient reservoir activity"/>
    <property type="evidence" value="ECO:0007669"/>
    <property type="project" value="UniProtKB-KW"/>
</dbReference>
<dbReference type="Proteomes" id="UP000549394">
    <property type="component" value="Unassembled WGS sequence"/>
</dbReference>
<reference evidence="9 10" key="1">
    <citation type="submission" date="2020-08" db="EMBL/GenBank/DDBJ databases">
        <authorList>
            <person name="Hejnol A."/>
        </authorList>
    </citation>
    <scope>NUCLEOTIDE SEQUENCE [LARGE SCALE GENOMIC DNA]</scope>
</reference>
<proteinExistence type="predicted"/>
<dbReference type="SMART" id="SM01169">
    <property type="entry name" value="DUF1943"/>
    <property type="match status" value="1"/>
</dbReference>
<organism evidence="9 10">
    <name type="scientific">Dimorphilus gyrociliatus</name>
    <dbReference type="NCBI Taxonomy" id="2664684"/>
    <lineage>
        <taxon>Eukaryota</taxon>
        <taxon>Metazoa</taxon>
        <taxon>Spiralia</taxon>
        <taxon>Lophotrochozoa</taxon>
        <taxon>Annelida</taxon>
        <taxon>Polychaeta</taxon>
        <taxon>Polychaeta incertae sedis</taxon>
        <taxon>Dinophilidae</taxon>
        <taxon>Dimorphilus</taxon>
    </lineage>
</organism>
<dbReference type="SMART" id="SM00638">
    <property type="entry name" value="LPD_N"/>
    <property type="match status" value="1"/>
</dbReference>
<dbReference type="InterPro" id="IPR011030">
    <property type="entry name" value="Lipovitellin_superhlx_dom"/>
</dbReference>
<evidence type="ECO:0000313" key="10">
    <source>
        <dbReference type="Proteomes" id="UP000549394"/>
    </source>
</evidence>
<feature type="domain" description="VWFD" evidence="8">
    <location>
        <begin position="1366"/>
        <end position="1546"/>
    </location>
</feature>
<dbReference type="Gene3D" id="1.25.10.20">
    <property type="entry name" value="Vitellinogen, superhelical"/>
    <property type="match status" value="1"/>
</dbReference>
<keyword evidence="2" id="KW-0758">Storage protein</keyword>
<keyword evidence="1 6" id="KW-0732">Signal</keyword>
<evidence type="ECO:0000313" key="9">
    <source>
        <dbReference type="EMBL" id="CAD5112241.1"/>
    </source>
</evidence>
<evidence type="ECO:0000256" key="4">
    <source>
        <dbReference type="ARBA" id="ARBA00023180"/>
    </source>
</evidence>
<keyword evidence="3" id="KW-1015">Disulfide bond</keyword>
<feature type="signal peptide" evidence="6">
    <location>
        <begin position="1"/>
        <end position="17"/>
    </location>
</feature>
<feature type="chain" id="PRO_5029873745" evidence="6">
    <location>
        <begin position="18"/>
        <end position="1649"/>
    </location>
</feature>
<protein>
    <submittedName>
        <fullName evidence="9">DgyrCDS1472</fullName>
    </submittedName>
</protein>
<dbReference type="OrthoDB" id="160294at2759"/>
<evidence type="ECO:0000256" key="1">
    <source>
        <dbReference type="ARBA" id="ARBA00022729"/>
    </source>
</evidence>
<comment type="caution">
    <text evidence="9">The sequence shown here is derived from an EMBL/GenBank/DDBJ whole genome shotgun (WGS) entry which is preliminary data.</text>
</comment>
<dbReference type="PROSITE" id="PS51233">
    <property type="entry name" value="VWFD"/>
    <property type="match status" value="1"/>
</dbReference>
<dbReference type="InterPro" id="IPR001846">
    <property type="entry name" value="VWF_type-D"/>
</dbReference>
<evidence type="ECO:0000256" key="3">
    <source>
        <dbReference type="ARBA" id="ARBA00023157"/>
    </source>
</evidence>
<dbReference type="InterPro" id="IPR015255">
    <property type="entry name" value="Vitellinogen_open_b-sht"/>
</dbReference>
<dbReference type="InterPro" id="IPR015816">
    <property type="entry name" value="Vitellinogen_b-sht_N"/>
</dbReference>
<dbReference type="InterPro" id="IPR050733">
    <property type="entry name" value="Vitellogenin/Apolipophorin"/>
</dbReference>
<dbReference type="InterPro" id="IPR001747">
    <property type="entry name" value="Vitellogenin_N"/>
</dbReference>
<keyword evidence="4" id="KW-0325">Glycoprotein</keyword>
<dbReference type="Gene3D" id="2.20.80.10">
    <property type="entry name" value="Lipovitellin-phosvitin complex, chain A, domain 4"/>
    <property type="match status" value="1"/>
</dbReference>
<comment type="caution">
    <text evidence="5">Lacks conserved residue(s) required for the propagation of feature annotation.</text>
</comment>
<evidence type="ECO:0000256" key="6">
    <source>
        <dbReference type="SAM" id="SignalP"/>
    </source>
</evidence>
<evidence type="ECO:0000256" key="2">
    <source>
        <dbReference type="ARBA" id="ARBA00022761"/>
    </source>
</evidence>
<feature type="domain" description="Vitellogenin" evidence="7">
    <location>
        <begin position="33"/>
        <end position="706"/>
    </location>
</feature>
<dbReference type="SUPFAM" id="SSF56968">
    <property type="entry name" value="Lipovitellin-phosvitin complex, beta-sheet shell regions"/>
    <property type="match status" value="2"/>
</dbReference>
<evidence type="ECO:0000256" key="5">
    <source>
        <dbReference type="PROSITE-ProRule" id="PRU00557"/>
    </source>
</evidence>
<dbReference type="PROSITE" id="PS51211">
    <property type="entry name" value="VITELLOGENIN"/>
    <property type="match status" value="1"/>
</dbReference>
<name>A0A7I8VAL2_9ANNE</name>
<keyword evidence="10" id="KW-1185">Reference proteome</keyword>
<dbReference type="Pfam" id="PF01347">
    <property type="entry name" value="Vitellogenin_N"/>
    <property type="match status" value="1"/>
</dbReference>
<evidence type="ECO:0000259" key="7">
    <source>
        <dbReference type="PROSITE" id="PS51211"/>
    </source>
</evidence>
<dbReference type="EMBL" id="CAJFCJ010000002">
    <property type="protein sequence ID" value="CAD5112241.1"/>
    <property type="molecule type" value="Genomic_DNA"/>
</dbReference>
<dbReference type="GO" id="GO:0005319">
    <property type="term" value="F:lipid transporter activity"/>
    <property type="evidence" value="ECO:0007669"/>
    <property type="project" value="InterPro"/>
</dbReference>
<dbReference type="PANTHER" id="PTHR23345:SF15">
    <property type="entry name" value="VITELLOGENIN 1-RELATED"/>
    <property type="match status" value="1"/>
</dbReference>
<dbReference type="InterPro" id="IPR015819">
    <property type="entry name" value="Lipid_transp_b-sht_shell"/>
</dbReference>
<gene>
    <name evidence="9" type="ORF">DGYR_LOCUS1419</name>
</gene>
<dbReference type="Pfam" id="PF00094">
    <property type="entry name" value="VWD"/>
    <property type="match status" value="1"/>
</dbReference>
<sequence>MKQSALLLLVSLAFTAAIDYSTLPEISYKGRTLGSTDRLIYKYENDILNGINGVSEQYAGLKIRADLVVEMESDMGFKCQLQNVQLLGVKRMELPTPFDQPIRGEMTPLTNVDELIEQLELPFGAKFTEQRIVSGQIYCHRQDTEWSRNVKRSIISTLQINVPQYKLKENQLVNFEERDVVGTCESSVVVSRVNPEDETEIALTKVRNFNNCRNAEVAPIYKYSLSGVSMCNDLPERSLECKYQVVPSNRVEYRLRRVSGNSKWEHMFTAVQQKTVYFLPMTQQTTTTMAIYGLQRFMLETIQSESRRETPIPELEETTYRRYDIEFEVNEKQLLPEQIVKETELSETEQEQLVKTIVSEINSLHQHIRVGSEEVKQQLERTVGLIRKCTPQMLTTIYKELSEKEKQLIFADLLPTCGTPECVQVILEAIKTERVPLLKAVSYIKMIALNAQPNKRIIKHIMTLGQNVEKKTLKRPLILAVGTLTNRLLQVYQVAGKEEKIINFVEEIQDSLIRIVKSETRNVELCRCALKALGNMKCSENKYYEIIKLIEKTEVPRELRIEAVEALRKTISTRRVEEILLRVFLNIREDVELRMYAVERLIDQQCSLETLQVIIQHLQNEPDMNLQSYTYSLLKTLSEIETPSPIYYKFIEKLRLLMITNRLPTFSPKYSHTLKAWNLDLESKTGIYAYLQYTYSRVSQVIPTWLKLKTFTPTMGHYTRLLEVSMRIQGLNEYTEKFLGRKLNLIPQLFSEDMSFERLTQLFTDEEMKMPREFLNYFMNNKHTYNTMDVNEPTGLEINVRLFDYDLMFADFECLKEIVMDTIEKLMSTAMRGSPMEQVKEIVERLHQGVRIQTTNIYSSVNAMTLVPTPTGFASAWNTTFAWISHLNGKLQIQTRPSLRECIEERRLPQKIVIKTNGQTFQQRTITFFRNKLVSMIPQLSQGVMYEGFLSTSLPINGEWQLVQGSDRNTLMIQGLYVPSTEHRPTIVSYIRPVTFVEYPEHEHLTPLVSKMTTEPYTIEKFIELPYLAKNLKLQIQSCIRKTPVSSLVPFACPNKMELVLEPIVPTPVRFSLELRPFQTIQRPETGVYETLRKALFGEEEVKYALEDNESRISYTFGRGSEGRTVYKNSLRLRIVHDTTTDLSIAEPKADFTFHWVFTPEFTQHQFALMMKQSVLPELYVKGHLIVPSLCMNSMCERQEFAGLTTFLNRRRVSMVKLFVDDVESINKFLGIQNERCFNRQTQSLKKILPETIRMKVQTSPVALHFIPEGLVNTLVVAQETLLQGLRKVSDVSLRYLPSLPLTETEMYMKMCPALGKVDIVANLMKHSIRITNIRAFQYLTPQVLPVPVNTQPQPIRQIFPAGLSRSLCVKTSKFVKTFENVEYHTNEETECESVLVKDCRRMPKWMITSKIFSNAHQQINAYYGNEQKLELVPSTWGELPEVRINGERKEIEEFSTLRIPAKYNPTFITCTKEGRQLVCECETLGWKIVSDSYKVKVTVAPEIRNYVCGQCGNDDGVMDTGKLTSHTISLRSKCRVEREPLRECQPIYKHKVRQQTNPRGPNKVCISVLAFPECSKNCQVVEKFSRGKLQPVKYYCMEKEYAISKGYLPESFEGESVESVGDLERDSSFEVMTERLLDVVDTCKVRGW</sequence>
<accession>A0A7I8VAL2</accession>